<evidence type="ECO:0000256" key="3">
    <source>
        <dbReference type="ARBA" id="ARBA00023125"/>
    </source>
</evidence>
<gene>
    <name evidence="7" type="ORF">RY831_22485</name>
</gene>
<evidence type="ECO:0000256" key="5">
    <source>
        <dbReference type="SAM" id="MobiDB-lite"/>
    </source>
</evidence>
<dbReference type="Gene3D" id="3.40.190.10">
    <property type="entry name" value="Periplasmic binding protein-like II"/>
    <property type="match status" value="2"/>
</dbReference>
<protein>
    <submittedName>
        <fullName evidence="7">LysR substrate-binding domain-containing protein</fullName>
    </submittedName>
</protein>
<name>A0ABU6JER1_9BURK</name>
<feature type="region of interest" description="Disordered" evidence="5">
    <location>
        <begin position="314"/>
        <end position="338"/>
    </location>
</feature>
<dbReference type="Gene3D" id="1.10.10.10">
    <property type="entry name" value="Winged helix-like DNA-binding domain superfamily/Winged helix DNA-binding domain"/>
    <property type="match status" value="1"/>
</dbReference>
<dbReference type="SUPFAM" id="SSF53850">
    <property type="entry name" value="Periplasmic binding protein-like II"/>
    <property type="match status" value="1"/>
</dbReference>
<dbReference type="Proteomes" id="UP001352263">
    <property type="component" value="Unassembled WGS sequence"/>
</dbReference>
<evidence type="ECO:0000256" key="2">
    <source>
        <dbReference type="ARBA" id="ARBA00023015"/>
    </source>
</evidence>
<evidence type="ECO:0000256" key="1">
    <source>
        <dbReference type="ARBA" id="ARBA00009437"/>
    </source>
</evidence>
<reference evidence="7 8" key="1">
    <citation type="submission" date="2023-10" db="EMBL/GenBank/DDBJ databases">
        <title>Noviherbaspirillum sp. CPCC 100848 genome assembly.</title>
        <authorList>
            <person name="Li X.Y."/>
            <person name="Fang X.M."/>
        </authorList>
    </citation>
    <scope>NUCLEOTIDE SEQUENCE [LARGE SCALE GENOMIC DNA]</scope>
    <source>
        <strain evidence="7 8">CPCC 100848</strain>
    </source>
</reference>
<comment type="similarity">
    <text evidence="1">Belongs to the LysR transcriptional regulatory family.</text>
</comment>
<evidence type="ECO:0000256" key="4">
    <source>
        <dbReference type="ARBA" id="ARBA00023163"/>
    </source>
</evidence>
<dbReference type="PROSITE" id="PS50931">
    <property type="entry name" value="HTH_LYSR"/>
    <property type="match status" value="1"/>
</dbReference>
<keyword evidence="4" id="KW-0804">Transcription</keyword>
<dbReference type="InterPro" id="IPR005119">
    <property type="entry name" value="LysR_subst-bd"/>
</dbReference>
<dbReference type="Pfam" id="PF03466">
    <property type="entry name" value="LysR_substrate"/>
    <property type="match status" value="1"/>
</dbReference>
<feature type="domain" description="HTH lysR-type" evidence="6">
    <location>
        <begin position="1"/>
        <end position="58"/>
    </location>
</feature>
<evidence type="ECO:0000313" key="7">
    <source>
        <dbReference type="EMBL" id="MEC4721941.1"/>
    </source>
</evidence>
<keyword evidence="8" id="KW-1185">Reference proteome</keyword>
<dbReference type="PANTHER" id="PTHR30126:SF2">
    <property type="entry name" value="HTH-TYPE TRANSCRIPTIONAL REGULATOR YJIE"/>
    <property type="match status" value="1"/>
</dbReference>
<keyword evidence="3" id="KW-0238">DNA-binding</keyword>
<dbReference type="InterPro" id="IPR000847">
    <property type="entry name" value="LysR_HTH_N"/>
</dbReference>
<dbReference type="InterPro" id="IPR036388">
    <property type="entry name" value="WH-like_DNA-bd_sf"/>
</dbReference>
<dbReference type="CDD" id="cd05466">
    <property type="entry name" value="PBP2_LTTR_substrate"/>
    <property type="match status" value="1"/>
</dbReference>
<dbReference type="Pfam" id="PF00126">
    <property type="entry name" value="HTH_1"/>
    <property type="match status" value="1"/>
</dbReference>
<sequence length="338" mass="37238">METKWLEDFIALAETQSFRRAAELRHVSQPAFSRRIQALEAWLGANLVDRTALPTRLTSIGKAFYDQAQDMLAQINGVRTTMGAKQPLVQTTIDFAAPHTLSLTYMPQWLTGVQQDFGNFPVRLLNQTVHDAVMTMVDGGCDLLLCYHHPRQTVQLDAGRYDMLVLGQEVLRPYARCSPDGKPAFSLADAGSAPVPFLSYSSNTFFGHLIELLLRDKKCGLAFDKCYETDMAESLKMMALQGHGIAFLPESAVTQEVARKQLARADGGCAGWHAAVDIRLYRETPSAQRQGKPTVSRLWSYLLNRQGAAAAARANEATPAHRMQSPRASGAVRAACPI</sequence>
<dbReference type="InterPro" id="IPR036390">
    <property type="entry name" value="WH_DNA-bd_sf"/>
</dbReference>
<dbReference type="EMBL" id="JAWIIV010000023">
    <property type="protein sequence ID" value="MEC4721941.1"/>
    <property type="molecule type" value="Genomic_DNA"/>
</dbReference>
<organism evidence="7 8">
    <name type="scientific">Noviherbaspirillum album</name>
    <dbReference type="NCBI Taxonomy" id="3080276"/>
    <lineage>
        <taxon>Bacteria</taxon>
        <taxon>Pseudomonadati</taxon>
        <taxon>Pseudomonadota</taxon>
        <taxon>Betaproteobacteria</taxon>
        <taxon>Burkholderiales</taxon>
        <taxon>Oxalobacteraceae</taxon>
        <taxon>Noviherbaspirillum</taxon>
    </lineage>
</organism>
<keyword evidence="2" id="KW-0805">Transcription regulation</keyword>
<accession>A0ABU6JER1</accession>
<evidence type="ECO:0000259" key="6">
    <source>
        <dbReference type="PROSITE" id="PS50931"/>
    </source>
</evidence>
<proteinExistence type="inferred from homology"/>
<dbReference type="SUPFAM" id="SSF46785">
    <property type="entry name" value="Winged helix' DNA-binding domain"/>
    <property type="match status" value="1"/>
</dbReference>
<dbReference type="PANTHER" id="PTHR30126">
    <property type="entry name" value="HTH-TYPE TRANSCRIPTIONAL REGULATOR"/>
    <property type="match status" value="1"/>
</dbReference>
<comment type="caution">
    <text evidence="7">The sequence shown here is derived from an EMBL/GenBank/DDBJ whole genome shotgun (WGS) entry which is preliminary data.</text>
</comment>
<evidence type="ECO:0000313" key="8">
    <source>
        <dbReference type="Proteomes" id="UP001352263"/>
    </source>
</evidence>
<dbReference type="RefSeq" id="WP_326508621.1">
    <property type="nucleotide sequence ID" value="NZ_JAWIIV010000023.1"/>
</dbReference>
<dbReference type="PRINTS" id="PR00039">
    <property type="entry name" value="HTHLYSR"/>
</dbReference>